<feature type="chain" id="PRO_5007562021" description="Right handed beta helix domain-containing protein" evidence="1">
    <location>
        <begin position="33"/>
        <end position="198"/>
    </location>
</feature>
<name>A0A150GGC0_GONPE</name>
<feature type="signal peptide" evidence="1">
    <location>
        <begin position="1"/>
        <end position="32"/>
    </location>
</feature>
<gene>
    <name evidence="2" type="ORF">GPECTOR_24g176</name>
</gene>
<organism evidence="2 3">
    <name type="scientific">Gonium pectorale</name>
    <name type="common">Green alga</name>
    <dbReference type="NCBI Taxonomy" id="33097"/>
    <lineage>
        <taxon>Eukaryota</taxon>
        <taxon>Viridiplantae</taxon>
        <taxon>Chlorophyta</taxon>
        <taxon>core chlorophytes</taxon>
        <taxon>Chlorophyceae</taxon>
        <taxon>CS clade</taxon>
        <taxon>Chlamydomonadales</taxon>
        <taxon>Volvocaceae</taxon>
        <taxon>Gonium</taxon>
    </lineage>
</organism>
<reference evidence="3" key="1">
    <citation type="journal article" date="2016" name="Nat. Commun.">
        <title>The Gonium pectorale genome demonstrates co-option of cell cycle regulation during the evolution of multicellularity.</title>
        <authorList>
            <person name="Hanschen E.R."/>
            <person name="Marriage T.N."/>
            <person name="Ferris P.J."/>
            <person name="Hamaji T."/>
            <person name="Toyoda A."/>
            <person name="Fujiyama A."/>
            <person name="Neme R."/>
            <person name="Noguchi H."/>
            <person name="Minakuchi Y."/>
            <person name="Suzuki M."/>
            <person name="Kawai-Toyooka H."/>
            <person name="Smith D.R."/>
            <person name="Sparks H."/>
            <person name="Anderson J."/>
            <person name="Bakaric R."/>
            <person name="Luria V."/>
            <person name="Karger A."/>
            <person name="Kirschner M.W."/>
            <person name="Durand P.M."/>
            <person name="Michod R.E."/>
            <person name="Nozaki H."/>
            <person name="Olson B.J."/>
        </authorList>
    </citation>
    <scope>NUCLEOTIDE SEQUENCE [LARGE SCALE GENOMIC DNA]</scope>
    <source>
        <strain evidence="3">NIES-2863</strain>
    </source>
</reference>
<protein>
    <recommendedName>
        <fullName evidence="4">Right handed beta helix domain-containing protein</fullName>
    </recommendedName>
</protein>
<dbReference type="EMBL" id="LSYV01000025">
    <property type="protein sequence ID" value="KXZ48887.1"/>
    <property type="molecule type" value="Genomic_DNA"/>
</dbReference>
<sequence length="198" mass="20106">MRPPSASATSARRQLMALPLLAIAALSAASLAGGSSLGLRNGTLVVSNATCAPGPGEEAAFAAVLFAGAINNTGLAERAEYAQVRGGGLVIFTNVSGVLLTNSTLTLVNSTLQLFNTTLELWGSALELYDSRIELYDNSTLALYCQSTALGENRIDLATVSSPANNASLAAAGALGSVLGATDIILADEPYGDLGLVF</sequence>
<keyword evidence="1" id="KW-0732">Signal</keyword>
<evidence type="ECO:0000313" key="2">
    <source>
        <dbReference type="EMBL" id="KXZ48887.1"/>
    </source>
</evidence>
<dbReference type="Proteomes" id="UP000075714">
    <property type="component" value="Unassembled WGS sequence"/>
</dbReference>
<evidence type="ECO:0008006" key="4">
    <source>
        <dbReference type="Google" id="ProtNLM"/>
    </source>
</evidence>
<comment type="caution">
    <text evidence="2">The sequence shown here is derived from an EMBL/GenBank/DDBJ whole genome shotgun (WGS) entry which is preliminary data.</text>
</comment>
<dbReference type="OrthoDB" id="547259at2759"/>
<evidence type="ECO:0000256" key="1">
    <source>
        <dbReference type="SAM" id="SignalP"/>
    </source>
</evidence>
<dbReference type="STRING" id="33097.A0A150GGC0"/>
<evidence type="ECO:0000313" key="3">
    <source>
        <dbReference type="Proteomes" id="UP000075714"/>
    </source>
</evidence>
<proteinExistence type="predicted"/>
<accession>A0A150GGC0</accession>
<dbReference type="AlphaFoldDB" id="A0A150GGC0"/>
<keyword evidence="3" id="KW-1185">Reference proteome</keyword>